<dbReference type="InterPro" id="IPR038461">
    <property type="entry name" value="Schlafen_AlbA_2_dom_sf"/>
</dbReference>
<accession>A0A8J3G495</accession>
<dbReference type="EMBL" id="BMYF01000003">
    <property type="protein sequence ID" value="GHB29157.1"/>
    <property type="molecule type" value="Genomic_DNA"/>
</dbReference>
<dbReference type="RefSeq" id="WP_189579120.1">
    <property type="nucleotide sequence ID" value="NZ_BMYF01000003.1"/>
</dbReference>
<dbReference type="Proteomes" id="UP000642809">
    <property type="component" value="Unassembled WGS sequence"/>
</dbReference>
<dbReference type="Pfam" id="PF04326">
    <property type="entry name" value="SLFN_AlbA_2"/>
    <property type="match status" value="1"/>
</dbReference>
<name>A0A8J3G495_9BACT</name>
<evidence type="ECO:0000313" key="3">
    <source>
        <dbReference type="Proteomes" id="UP000642809"/>
    </source>
</evidence>
<sequence>MLLPKKNLEFIESLLKRKEGLTLDFKLHISNSEKIAKTLVGFANTHGGMILIGVSDSGKIKGIDGEEEQYMLELASEKFCSPPIPLTYELYEIENWDGEVELEESYVLLVKVPKTGIQHTHINSDGKATVYRREGDQTIPI</sequence>
<dbReference type="AlphaFoldDB" id="A0A8J3G495"/>
<dbReference type="PANTHER" id="PTHR30595:SF6">
    <property type="entry name" value="SCHLAFEN ALBA-2 DOMAIN-CONTAINING PROTEIN"/>
    <property type="match status" value="1"/>
</dbReference>
<evidence type="ECO:0000259" key="1">
    <source>
        <dbReference type="Pfam" id="PF04326"/>
    </source>
</evidence>
<proteinExistence type="predicted"/>
<reference evidence="2" key="1">
    <citation type="journal article" date="2014" name="Int. J. Syst. Evol. Microbiol.">
        <title>Complete genome sequence of Corynebacterium casei LMG S-19264T (=DSM 44701T), isolated from a smear-ripened cheese.</title>
        <authorList>
            <consortium name="US DOE Joint Genome Institute (JGI-PGF)"/>
            <person name="Walter F."/>
            <person name="Albersmeier A."/>
            <person name="Kalinowski J."/>
            <person name="Ruckert C."/>
        </authorList>
    </citation>
    <scope>NUCLEOTIDE SEQUENCE</scope>
    <source>
        <strain evidence="2">KCTC 23224</strain>
    </source>
</reference>
<dbReference type="PANTHER" id="PTHR30595">
    <property type="entry name" value="GLPR-RELATED TRANSCRIPTIONAL REPRESSOR"/>
    <property type="match status" value="1"/>
</dbReference>
<dbReference type="InterPro" id="IPR007421">
    <property type="entry name" value="Schlafen_AlbA_2_dom"/>
</dbReference>
<organism evidence="2 3">
    <name type="scientific">Mongoliitalea lutea</name>
    <dbReference type="NCBI Taxonomy" id="849756"/>
    <lineage>
        <taxon>Bacteria</taxon>
        <taxon>Pseudomonadati</taxon>
        <taxon>Bacteroidota</taxon>
        <taxon>Cytophagia</taxon>
        <taxon>Cytophagales</taxon>
        <taxon>Cyclobacteriaceae</taxon>
        <taxon>Mongoliitalea</taxon>
    </lineage>
</organism>
<protein>
    <recommendedName>
        <fullName evidence="1">Schlafen AlbA-2 domain-containing protein</fullName>
    </recommendedName>
</protein>
<reference evidence="2" key="2">
    <citation type="submission" date="2020-09" db="EMBL/GenBank/DDBJ databases">
        <authorList>
            <person name="Sun Q."/>
            <person name="Kim S."/>
        </authorList>
    </citation>
    <scope>NUCLEOTIDE SEQUENCE</scope>
    <source>
        <strain evidence="2">KCTC 23224</strain>
    </source>
</reference>
<evidence type="ECO:0000313" key="2">
    <source>
        <dbReference type="EMBL" id="GHB29157.1"/>
    </source>
</evidence>
<gene>
    <name evidence="2" type="ORF">GCM10008106_07530</name>
</gene>
<comment type="caution">
    <text evidence="2">The sequence shown here is derived from an EMBL/GenBank/DDBJ whole genome shotgun (WGS) entry which is preliminary data.</text>
</comment>
<keyword evidence="3" id="KW-1185">Reference proteome</keyword>
<feature type="domain" description="Schlafen AlbA-2" evidence="1">
    <location>
        <begin position="19"/>
        <end position="140"/>
    </location>
</feature>
<dbReference type="Gene3D" id="3.30.950.30">
    <property type="entry name" value="Schlafen, AAA domain"/>
    <property type="match status" value="1"/>
</dbReference>